<dbReference type="PROSITE" id="PS50011">
    <property type="entry name" value="PROTEIN_KINASE_DOM"/>
    <property type="match status" value="1"/>
</dbReference>
<sequence length="622" mass="70128">MANINNIEMASYIIKKGYASVKEDGLRSFLWSKRWLVLREQSLTIQRNETTYQAIANIFLGSIESVQRTDHKPFSFEIVTKGKSYYIACKTSEDLYEWIDEIYKRSQSMVSGPTNFTHNVHVGFDPMNGIFTGLPKEWKQLLDASSISKEEMTKNPQAVLDVLEFYTDQLSQNNSSVKASDELRHHQNNIPIKSSQNKYGNTDYGNPHAQRPLPPSRPPIASRVQNGGYNSSRNNLMQSRNQTHSPAKPPIKSQSEPQGLQGKKIDDLDDVPQRIQAHMVGSNKPLGTSQSNIPQPKAAPKPVQKPVHPQQQKSPTKLKKKDPKSKSLSEAAVMEKLRSVVSKGDPTMLYSKIKKIGQGASGSVFVAKSIKNNQIVAVKQMQLKNQPRKELIANEILVMRESQHPNIVNYLDSYLVNEELWVVMEYMDGGPLTDIIERNTINETQIATICLETLKGLHHLHCRNIIHRDIKSDNVLLDGECHVKITDFGFCAKLTADKSKRATMVGTPYWMAPEVVKQKEYGAKVDVWSLGIMAIEMIEGEPPYLEEEPLKALYLIATNGTPKLKDPDKLSSSFKNFLTRCLEVDVKRRATTEELLHHSFLRLSGPLDCLLPLVKNTKKSSK</sequence>
<dbReference type="SMART" id="SM00233">
    <property type="entry name" value="PH"/>
    <property type="match status" value="1"/>
</dbReference>
<dbReference type="FunFam" id="3.90.810.10:FF:000005">
    <property type="entry name" value="Non-specific serine/threonine protein kinase"/>
    <property type="match status" value="1"/>
</dbReference>
<evidence type="ECO:0000256" key="8">
    <source>
        <dbReference type="ARBA" id="ARBA00047899"/>
    </source>
</evidence>
<dbReference type="Pfam" id="PF00169">
    <property type="entry name" value="PH"/>
    <property type="match status" value="1"/>
</dbReference>
<evidence type="ECO:0000256" key="6">
    <source>
        <dbReference type="ARBA" id="ARBA00022777"/>
    </source>
</evidence>
<dbReference type="PROSITE" id="PS00108">
    <property type="entry name" value="PROTEIN_KINASE_ST"/>
    <property type="match status" value="1"/>
</dbReference>
<dbReference type="PROSITE" id="PS00107">
    <property type="entry name" value="PROTEIN_KINASE_ATP"/>
    <property type="match status" value="1"/>
</dbReference>
<dbReference type="InterPro" id="IPR051931">
    <property type="entry name" value="PAK3-like"/>
</dbReference>
<feature type="domain" description="PH" evidence="12">
    <location>
        <begin position="12"/>
        <end position="107"/>
    </location>
</feature>
<evidence type="ECO:0000256" key="1">
    <source>
        <dbReference type="ARBA" id="ARBA00008874"/>
    </source>
</evidence>
<dbReference type="SUPFAM" id="SSF56112">
    <property type="entry name" value="Protein kinase-like (PK-like)"/>
    <property type="match status" value="1"/>
</dbReference>
<dbReference type="SUPFAM" id="SSF50729">
    <property type="entry name" value="PH domain-like"/>
    <property type="match status" value="1"/>
</dbReference>
<comment type="catalytic activity">
    <reaction evidence="8">
        <text>L-threonyl-[protein] + ATP = O-phospho-L-threonyl-[protein] + ADP + H(+)</text>
        <dbReference type="Rhea" id="RHEA:46608"/>
        <dbReference type="Rhea" id="RHEA-COMP:11060"/>
        <dbReference type="Rhea" id="RHEA-COMP:11605"/>
        <dbReference type="ChEBI" id="CHEBI:15378"/>
        <dbReference type="ChEBI" id="CHEBI:30013"/>
        <dbReference type="ChEBI" id="CHEBI:30616"/>
        <dbReference type="ChEBI" id="CHEBI:61977"/>
        <dbReference type="ChEBI" id="CHEBI:456216"/>
        <dbReference type="EC" id="2.7.11.1"/>
    </reaction>
</comment>
<evidence type="ECO:0000256" key="10">
    <source>
        <dbReference type="PROSITE-ProRule" id="PRU10141"/>
    </source>
</evidence>
<dbReference type="InterPro" id="IPR017441">
    <property type="entry name" value="Protein_kinase_ATP_BS"/>
</dbReference>
<comment type="catalytic activity">
    <reaction evidence="9">
        <text>L-seryl-[protein] + ATP = O-phospho-L-seryl-[protein] + ADP + H(+)</text>
        <dbReference type="Rhea" id="RHEA:17989"/>
        <dbReference type="Rhea" id="RHEA-COMP:9863"/>
        <dbReference type="Rhea" id="RHEA-COMP:11604"/>
        <dbReference type="ChEBI" id="CHEBI:15378"/>
        <dbReference type="ChEBI" id="CHEBI:29999"/>
        <dbReference type="ChEBI" id="CHEBI:30616"/>
        <dbReference type="ChEBI" id="CHEBI:83421"/>
        <dbReference type="ChEBI" id="CHEBI:456216"/>
        <dbReference type="EC" id="2.7.11.1"/>
    </reaction>
</comment>
<name>A0A1Y2A118_9FUNG</name>
<evidence type="ECO:0000256" key="7">
    <source>
        <dbReference type="ARBA" id="ARBA00022840"/>
    </source>
</evidence>
<keyword evidence="6 15" id="KW-0418">Kinase</keyword>
<feature type="region of interest" description="Disordered" evidence="11">
    <location>
        <begin position="280"/>
        <end position="331"/>
    </location>
</feature>
<dbReference type="Pfam" id="PF00069">
    <property type="entry name" value="Pkinase"/>
    <property type="match status" value="1"/>
</dbReference>
<dbReference type="CDD" id="cd13279">
    <property type="entry name" value="PH_Cla4_Ste20"/>
    <property type="match status" value="1"/>
</dbReference>
<dbReference type="GO" id="GO:0106310">
    <property type="term" value="F:protein serine kinase activity"/>
    <property type="evidence" value="ECO:0007669"/>
    <property type="project" value="RHEA"/>
</dbReference>
<reference evidence="15 16" key="1">
    <citation type="submission" date="2016-08" db="EMBL/GenBank/DDBJ databases">
        <title>A Parts List for Fungal Cellulosomes Revealed by Comparative Genomics.</title>
        <authorList>
            <consortium name="DOE Joint Genome Institute"/>
            <person name="Haitjema C.H."/>
            <person name="Gilmore S.P."/>
            <person name="Henske J.K."/>
            <person name="Solomon K.V."/>
            <person name="De Groot R."/>
            <person name="Kuo A."/>
            <person name="Mondo S.J."/>
            <person name="Salamov A.A."/>
            <person name="Labutti K."/>
            <person name="Zhao Z."/>
            <person name="Chiniquy J."/>
            <person name="Barry K."/>
            <person name="Brewer H.M."/>
            <person name="Purvine S.O."/>
            <person name="Wright A.T."/>
            <person name="Boxma B."/>
            <person name="Van Alen T."/>
            <person name="Hackstein J.H."/>
            <person name="Baker S.E."/>
            <person name="Grigoriev I.V."/>
            <person name="O'Malley M.A."/>
        </authorList>
    </citation>
    <scope>NUCLEOTIDE SEQUENCE [LARGE SCALE GENOMIC DNA]</scope>
    <source>
        <strain evidence="15 16">G1</strain>
    </source>
</reference>
<feature type="compositionally biased region" description="Low complexity" evidence="11">
    <location>
        <begin position="294"/>
        <end position="315"/>
    </location>
</feature>
<dbReference type="InterPro" id="IPR033923">
    <property type="entry name" value="PAK_BD"/>
</dbReference>
<dbReference type="InterPro" id="IPR000719">
    <property type="entry name" value="Prot_kinase_dom"/>
</dbReference>
<dbReference type="CDD" id="cd01093">
    <property type="entry name" value="CRIB_PAK_like"/>
    <property type="match status" value="1"/>
</dbReference>
<organism evidence="15 16">
    <name type="scientific">Neocallimastix californiae</name>
    <dbReference type="NCBI Taxonomy" id="1754190"/>
    <lineage>
        <taxon>Eukaryota</taxon>
        <taxon>Fungi</taxon>
        <taxon>Fungi incertae sedis</taxon>
        <taxon>Chytridiomycota</taxon>
        <taxon>Chytridiomycota incertae sedis</taxon>
        <taxon>Neocallimastigomycetes</taxon>
        <taxon>Neocallimastigales</taxon>
        <taxon>Neocallimastigaceae</taxon>
        <taxon>Neocallimastix</taxon>
    </lineage>
</organism>
<feature type="domain" description="CRIB" evidence="14">
    <location>
        <begin position="110"/>
        <end position="123"/>
    </location>
</feature>
<accession>A0A1Y2A118</accession>
<evidence type="ECO:0000256" key="5">
    <source>
        <dbReference type="ARBA" id="ARBA00022741"/>
    </source>
</evidence>
<dbReference type="Gene3D" id="2.30.29.30">
    <property type="entry name" value="Pleckstrin-homology domain (PH domain)/Phosphotyrosine-binding domain (PTB)"/>
    <property type="match status" value="1"/>
</dbReference>
<dbReference type="EMBL" id="MCOG01000334">
    <property type="protein sequence ID" value="ORY16196.1"/>
    <property type="molecule type" value="Genomic_DNA"/>
</dbReference>
<evidence type="ECO:0000259" key="13">
    <source>
        <dbReference type="PROSITE" id="PS50011"/>
    </source>
</evidence>
<feature type="binding site" evidence="10">
    <location>
        <position position="379"/>
    </location>
    <ligand>
        <name>ATP</name>
        <dbReference type="ChEBI" id="CHEBI:30616"/>
    </ligand>
</feature>
<feature type="compositionally biased region" description="Polar residues" evidence="11">
    <location>
        <begin position="188"/>
        <end position="204"/>
    </location>
</feature>
<feature type="region of interest" description="Disordered" evidence="11">
    <location>
        <begin position="176"/>
        <end position="265"/>
    </location>
</feature>
<dbReference type="Pfam" id="PF00786">
    <property type="entry name" value="PBD"/>
    <property type="match status" value="1"/>
</dbReference>
<dbReference type="InterPro" id="IPR008271">
    <property type="entry name" value="Ser/Thr_kinase_AS"/>
</dbReference>
<dbReference type="AlphaFoldDB" id="A0A1Y2A118"/>
<evidence type="ECO:0000256" key="3">
    <source>
        <dbReference type="ARBA" id="ARBA00022527"/>
    </source>
</evidence>
<comment type="caution">
    <text evidence="15">The sequence shown here is derived from an EMBL/GenBank/DDBJ whole genome shotgun (WGS) entry which is preliminary data.</text>
</comment>
<keyword evidence="5 10" id="KW-0547">Nucleotide-binding</keyword>
<dbReference type="InterPro" id="IPR036936">
    <property type="entry name" value="CRIB_dom_sf"/>
</dbReference>
<dbReference type="SMART" id="SM00220">
    <property type="entry name" value="S_TKc"/>
    <property type="match status" value="1"/>
</dbReference>
<feature type="compositionally biased region" description="Polar residues" evidence="11">
    <location>
        <begin position="223"/>
        <end position="245"/>
    </location>
</feature>
<dbReference type="EC" id="2.7.11.1" evidence="2"/>
<dbReference type="InterPro" id="IPR001849">
    <property type="entry name" value="PH_domain"/>
</dbReference>
<dbReference type="InterPro" id="IPR011009">
    <property type="entry name" value="Kinase-like_dom_sf"/>
</dbReference>
<dbReference type="InterPro" id="IPR000095">
    <property type="entry name" value="CRIB_dom"/>
</dbReference>
<evidence type="ECO:0000259" key="12">
    <source>
        <dbReference type="PROSITE" id="PS50003"/>
    </source>
</evidence>
<dbReference type="GO" id="GO:0004674">
    <property type="term" value="F:protein serine/threonine kinase activity"/>
    <property type="evidence" value="ECO:0007669"/>
    <property type="project" value="UniProtKB-KW"/>
</dbReference>
<keyword evidence="7 10" id="KW-0067">ATP-binding</keyword>
<dbReference type="CDD" id="cd06614">
    <property type="entry name" value="STKc_PAK"/>
    <property type="match status" value="1"/>
</dbReference>
<evidence type="ECO:0000256" key="11">
    <source>
        <dbReference type="SAM" id="MobiDB-lite"/>
    </source>
</evidence>
<feature type="domain" description="Protein kinase" evidence="13">
    <location>
        <begin position="350"/>
        <end position="601"/>
    </location>
</feature>
<dbReference type="Gene3D" id="3.90.810.10">
    <property type="entry name" value="CRIB domain"/>
    <property type="match status" value="1"/>
</dbReference>
<dbReference type="PROSITE" id="PS50108">
    <property type="entry name" value="CRIB"/>
    <property type="match status" value="1"/>
</dbReference>
<dbReference type="SMART" id="SM00285">
    <property type="entry name" value="PBD"/>
    <property type="match status" value="1"/>
</dbReference>
<keyword evidence="4" id="KW-0808">Transferase</keyword>
<evidence type="ECO:0000313" key="16">
    <source>
        <dbReference type="Proteomes" id="UP000193920"/>
    </source>
</evidence>
<dbReference type="FunFam" id="3.30.200.20:FF:000705">
    <property type="entry name" value="Non-specific serine/threonine protein kinase"/>
    <property type="match status" value="1"/>
</dbReference>
<dbReference type="FunFam" id="1.10.510.10:FF:000139">
    <property type="entry name" value="Non-specific serine/threonine protein kinase"/>
    <property type="match status" value="1"/>
</dbReference>
<gene>
    <name evidence="15" type="ORF">LY90DRAFT_677467</name>
</gene>
<dbReference type="Gene3D" id="3.30.200.20">
    <property type="entry name" value="Phosphorylase Kinase, domain 1"/>
    <property type="match status" value="1"/>
</dbReference>
<dbReference type="InterPro" id="IPR011993">
    <property type="entry name" value="PH-like_dom_sf"/>
</dbReference>
<comment type="similarity">
    <text evidence="1">Belongs to the protein kinase superfamily. STE Ser/Thr protein kinase family. STE20 subfamily.</text>
</comment>
<protein>
    <recommendedName>
        <fullName evidence="2">non-specific serine/threonine protein kinase</fullName>
        <ecNumber evidence="2">2.7.11.1</ecNumber>
    </recommendedName>
</protein>
<evidence type="ECO:0000259" key="14">
    <source>
        <dbReference type="PROSITE" id="PS50108"/>
    </source>
</evidence>
<evidence type="ECO:0000256" key="9">
    <source>
        <dbReference type="ARBA" id="ARBA00048679"/>
    </source>
</evidence>
<dbReference type="Proteomes" id="UP000193920">
    <property type="component" value="Unassembled WGS sequence"/>
</dbReference>
<dbReference type="PANTHER" id="PTHR45832">
    <property type="entry name" value="SERINE/THREONINE-PROTEIN KINASE SAMKA-RELATED-RELATED"/>
    <property type="match status" value="1"/>
</dbReference>
<keyword evidence="3" id="KW-0723">Serine/threonine-protein kinase</keyword>
<dbReference type="OrthoDB" id="248923at2759"/>
<dbReference type="GO" id="GO:0005524">
    <property type="term" value="F:ATP binding"/>
    <property type="evidence" value="ECO:0007669"/>
    <property type="project" value="UniProtKB-UniRule"/>
</dbReference>
<keyword evidence="16" id="KW-1185">Reference proteome</keyword>
<evidence type="ECO:0000313" key="15">
    <source>
        <dbReference type="EMBL" id="ORY16196.1"/>
    </source>
</evidence>
<dbReference type="PANTHER" id="PTHR45832:SF22">
    <property type="entry name" value="SERINE_THREONINE-PROTEIN KINASE SAMKA-RELATED"/>
    <property type="match status" value="1"/>
</dbReference>
<dbReference type="Gene3D" id="1.10.510.10">
    <property type="entry name" value="Transferase(Phosphotransferase) domain 1"/>
    <property type="match status" value="1"/>
</dbReference>
<dbReference type="STRING" id="1754190.A0A1Y2A118"/>
<evidence type="ECO:0000256" key="2">
    <source>
        <dbReference type="ARBA" id="ARBA00012513"/>
    </source>
</evidence>
<dbReference type="PROSITE" id="PS50003">
    <property type="entry name" value="PH_DOMAIN"/>
    <property type="match status" value="1"/>
</dbReference>
<evidence type="ECO:0000256" key="4">
    <source>
        <dbReference type="ARBA" id="ARBA00022679"/>
    </source>
</evidence>
<proteinExistence type="inferred from homology"/>